<evidence type="ECO:0000256" key="2">
    <source>
        <dbReference type="ARBA" id="ARBA00022692"/>
    </source>
</evidence>
<dbReference type="InterPro" id="IPR003770">
    <property type="entry name" value="MLTG-like"/>
</dbReference>
<dbReference type="EC" id="4.2.2.29" evidence="7"/>
<comment type="catalytic activity">
    <reaction evidence="7">
        <text>a peptidoglycan chain = a peptidoglycan chain with N-acetyl-1,6-anhydromuramyl-[peptide] at the reducing end + a peptidoglycan chain with N-acetylglucosamine at the non-reducing end.</text>
        <dbReference type="EC" id="4.2.2.29"/>
    </reaction>
</comment>
<dbReference type="PANTHER" id="PTHR30518">
    <property type="entry name" value="ENDOLYTIC MUREIN TRANSGLYCOSYLASE"/>
    <property type="match status" value="1"/>
</dbReference>
<dbReference type="GO" id="GO:0071555">
    <property type="term" value="P:cell wall organization"/>
    <property type="evidence" value="ECO:0007669"/>
    <property type="project" value="UniProtKB-KW"/>
</dbReference>
<evidence type="ECO:0000256" key="7">
    <source>
        <dbReference type="HAMAP-Rule" id="MF_02065"/>
    </source>
</evidence>
<dbReference type="RefSeq" id="WP_141871976.1">
    <property type="nucleotide sequence ID" value="NZ_VFOX01000001.1"/>
</dbReference>
<keyword evidence="5 7" id="KW-0456">Lyase</keyword>
<dbReference type="GO" id="GO:0009252">
    <property type="term" value="P:peptidoglycan biosynthetic process"/>
    <property type="evidence" value="ECO:0007669"/>
    <property type="project" value="UniProtKB-UniRule"/>
</dbReference>
<gene>
    <name evidence="7" type="primary">mltG</name>
    <name evidence="9" type="ORF">FB560_1728</name>
</gene>
<evidence type="ECO:0000256" key="4">
    <source>
        <dbReference type="ARBA" id="ARBA00023136"/>
    </source>
</evidence>
<feature type="site" description="Important for catalytic activity" evidence="7">
    <location>
        <position position="376"/>
    </location>
</feature>
<dbReference type="Gene3D" id="3.30.1490.480">
    <property type="entry name" value="Endolytic murein transglycosylase"/>
    <property type="match status" value="1"/>
</dbReference>
<feature type="compositionally biased region" description="Basic and acidic residues" evidence="8">
    <location>
        <begin position="1"/>
        <end position="19"/>
    </location>
</feature>
<feature type="compositionally biased region" description="Polar residues" evidence="8">
    <location>
        <begin position="26"/>
        <end position="36"/>
    </location>
</feature>
<evidence type="ECO:0000256" key="3">
    <source>
        <dbReference type="ARBA" id="ARBA00022989"/>
    </source>
</evidence>
<protein>
    <recommendedName>
        <fullName evidence="7">Endolytic murein transglycosylase</fullName>
        <ecNumber evidence="7">4.2.2.29</ecNumber>
    </recommendedName>
    <alternativeName>
        <fullName evidence="7">Peptidoglycan lytic transglycosylase</fullName>
    </alternativeName>
    <alternativeName>
        <fullName evidence="7">Peptidoglycan polymerization terminase</fullName>
    </alternativeName>
</protein>
<evidence type="ECO:0000256" key="8">
    <source>
        <dbReference type="SAM" id="MobiDB-lite"/>
    </source>
</evidence>
<evidence type="ECO:0000256" key="6">
    <source>
        <dbReference type="ARBA" id="ARBA00023316"/>
    </source>
</evidence>
<dbReference type="PANTHER" id="PTHR30518:SF2">
    <property type="entry name" value="ENDOLYTIC MUREIN TRANSGLYCOSYLASE"/>
    <property type="match status" value="1"/>
</dbReference>
<dbReference type="HAMAP" id="MF_02065">
    <property type="entry name" value="MltG"/>
    <property type="match status" value="1"/>
</dbReference>
<dbReference type="Proteomes" id="UP000317209">
    <property type="component" value="Unassembled WGS sequence"/>
</dbReference>
<keyword evidence="10" id="KW-1185">Reference proteome</keyword>
<proteinExistence type="inferred from homology"/>
<keyword evidence="1 7" id="KW-1003">Cell membrane</keyword>
<sequence>MSERESASPQHDPDARLGDLFENLPDPTQQLPTVDNSAPVPGSRRAAREAASATGQGAASEAPRAASSEPAAAPVRASADDAGRGEPSATPVRDSADAVDAADAGDTPTRALSQVPPASGESQPPLGGGLDDLFAPHEDEHASSRAPKKKRRTGCLVALIIVLVIVGGIAATGVWVMNTYGDKINEAMGWGEPKDWEAGLATGEAFVTISEGDTGAPVSTKLFEAGITKTEDVFYDYLVKEEPDLTFYPGVYKLQKKMTAAAAAEALQNPDNKMENTASMSEGGTIVSSLPGMAESLGLPLADFEAAVKDPSAYGVDAQNLEGWLFPAVYTFDPDVTAVQVIQRMVDRTREALTEAGVPDADAERVLTIASIIQREGRTDDFAKVSRVIQNRLDIDMKLQMDSTAQYGYGSLHEGVVSSSAEALEDPNPWNTYVHTGLPITPIASPSFKAIDAAMHPADGPWLYFVTINLATGETQFSETYEEHQAGIVKWQAWCRDNPDAGC</sequence>
<keyword evidence="2 7" id="KW-0812">Transmembrane</keyword>
<dbReference type="Gene3D" id="3.30.160.60">
    <property type="entry name" value="Classic Zinc Finger"/>
    <property type="match status" value="1"/>
</dbReference>
<comment type="subcellular location">
    <subcellularLocation>
        <location evidence="7">Cell membrane</location>
        <topology evidence="7">Single-pass membrane protein</topology>
    </subcellularLocation>
</comment>
<evidence type="ECO:0000256" key="1">
    <source>
        <dbReference type="ARBA" id="ARBA00022475"/>
    </source>
</evidence>
<reference evidence="9 10" key="1">
    <citation type="submission" date="2019-06" db="EMBL/GenBank/DDBJ databases">
        <title>Sequencing the genomes of 1000 actinobacteria strains.</title>
        <authorList>
            <person name="Klenk H.-P."/>
        </authorList>
    </citation>
    <scope>NUCLEOTIDE SEQUENCE [LARGE SCALE GENOMIC DNA]</scope>
    <source>
        <strain evidence="9 10">DSM 20169</strain>
    </source>
</reference>
<keyword evidence="6 7" id="KW-0961">Cell wall biogenesis/degradation</keyword>
<dbReference type="EMBL" id="VFOX01000001">
    <property type="protein sequence ID" value="TQL86086.1"/>
    <property type="molecule type" value="Genomic_DNA"/>
</dbReference>
<comment type="similarity">
    <text evidence="7">Belongs to the transglycosylase MltG family.</text>
</comment>
<dbReference type="Pfam" id="PF02618">
    <property type="entry name" value="YceG"/>
    <property type="match status" value="1"/>
</dbReference>
<organism evidence="9 10">
    <name type="scientific">Microbacterium saperdae</name>
    <dbReference type="NCBI Taxonomy" id="69368"/>
    <lineage>
        <taxon>Bacteria</taxon>
        <taxon>Bacillati</taxon>
        <taxon>Actinomycetota</taxon>
        <taxon>Actinomycetes</taxon>
        <taxon>Micrococcales</taxon>
        <taxon>Microbacteriaceae</taxon>
        <taxon>Microbacterium</taxon>
    </lineage>
</organism>
<evidence type="ECO:0000313" key="10">
    <source>
        <dbReference type="Proteomes" id="UP000317209"/>
    </source>
</evidence>
<dbReference type="AlphaFoldDB" id="A0A543BMQ2"/>
<name>A0A543BMQ2_9MICO</name>
<dbReference type="NCBIfam" id="TIGR00247">
    <property type="entry name" value="endolytic transglycosylase MltG"/>
    <property type="match status" value="1"/>
</dbReference>
<evidence type="ECO:0000313" key="9">
    <source>
        <dbReference type="EMBL" id="TQL86086.1"/>
    </source>
</evidence>
<comment type="function">
    <text evidence="7">Functions as a peptidoglycan terminase that cleaves nascent peptidoglycan strands endolytically to terminate their elongation.</text>
</comment>
<comment type="caution">
    <text evidence="9">The sequence shown here is derived from an EMBL/GenBank/DDBJ whole genome shotgun (WGS) entry which is preliminary data.</text>
</comment>
<feature type="transmembrane region" description="Helical" evidence="7">
    <location>
        <begin position="155"/>
        <end position="177"/>
    </location>
</feature>
<feature type="region of interest" description="Disordered" evidence="8">
    <location>
        <begin position="1"/>
        <end position="148"/>
    </location>
</feature>
<keyword evidence="4 7" id="KW-0472">Membrane</keyword>
<dbReference type="GO" id="GO:0005886">
    <property type="term" value="C:plasma membrane"/>
    <property type="evidence" value="ECO:0007669"/>
    <property type="project" value="UniProtKB-SubCell"/>
</dbReference>
<evidence type="ECO:0000256" key="5">
    <source>
        <dbReference type="ARBA" id="ARBA00023239"/>
    </source>
</evidence>
<dbReference type="GO" id="GO:0008932">
    <property type="term" value="F:lytic endotransglycosylase activity"/>
    <property type="evidence" value="ECO:0007669"/>
    <property type="project" value="UniProtKB-UniRule"/>
</dbReference>
<keyword evidence="3 7" id="KW-1133">Transmembrane helix</keyword>
<accession>A0A543BMQ2</accession>
<feature type="compositionally biased region" description="Basic and acidic residues" evidence="8">
    <location>
        <begin position="134"/>
        <end position="143"/>
    </location>
</feature>
<feature type="compositionally biased region" description="Low complexity" evidence="8">
    <location>
        <begin position="49"/>
        <end position="77"/>
    </location>
</feature>
<dbReference type="OrthoDB" id="9814591at2"/>